<dbReference type="EMBL" id="JH993044">
    <property type="protein sequence ID" value="EKX38871.1"/>
    <property type="molecule type" value="Genomic_DNA"/>
</dbReference>
<keyword evidence="3" id="KW-1185">Reference proteome</keyword>
<reference evidence="3" key="2">
    <citation type="submission" date="2012-11" db="EMBL/GenBank/DDBJ databases">
        <authorList>
            <person name="Kuo A."/>
            <person name="Curtis B.A."/>
            <person name="Tanifuji G."/>
            <person name="Burki F."/>
            <person name="Gruber A."/>
            <person name="Irimia M."/>
            <person name="Maruyama S."/>
            <person name="Arias M.C."/>
            <person name="Ball S.G."/>
            <person name="Gile G.H."/>
            <person name="Hirakawa Y."/>
            <person name="Hopkins J.F."/>
            <person name="Rensing S.A."/>
            <person name="Schmutz J."/>
            <person name="Symeonidi A."/>
            <person name="Elias M."/>
            <person name="Eveleigh R.J."/>
            <person name="Herman E.K."/>
            <person name="Klute M.J."/>
            <person name="Nakayama T."/>
            <person name="Obornik M."/>
            <person name="Reyes-Prieto A."/>
            <person name="Armbrust E.V."/>
            <person name="Aves S.J."/>
            <person name="Beiko R.G."/>
            <person name="Coutinho P."/>
            <person name="Dacks J.B."/>
            <person name="Durnford D.G."/>
            <person name="Fast N.M."/>
            <person name="Green B.R."/>
            <person name="Grisdale C."/>
            <person name="Hempe F."/>
            <person name="Henrissat B."/>
            <person name="Hoppner M.P."/>
            <person name="Ishida K.-I."/>
            <person name="Kim E."/>
            <person name="Koreny L."/>
            <person name="Kroth P.G."/>
            <person name="Liu Y."/>
            <person name="Malik S.-B."/>
            <person name="Maier U.G."/>
            <person name="McRose D."/>
            <person name="Mock T."/>
            <person name="Neilson J.A."/>
            <person name="Onodera N.T."/>
            <person name="Poole A.M."/>
            <person name="Pritham E.J."/>
            <person name="Richards T.A."/>
            <person name="Rocap G."/>
            <person name="Roy S.W."/>
            <person name="Sarai C."/>
            <person name="Schaack S."/>
            <person name="Shirato S."/>
            <person name="Slamovits C.H."/>
            <person name="Spencer D.F."/>
            <person name="Suzuki S."/>
            <person name="Worden A.Z."/>
            <person name="Zauner S."/>
            <person name="Barry K."/>
            <person name="Bell C."/>
            <person name="Bharti A.K."/>
            <person name="Crow J.A."/>
            <person name="Grimwood J."/>
            <person name="Kramer R."/>
            <person name="Lindquist E."/>
            <person name="Lucas S."/>
            <person name="Salamov A."/>
            <person name="McFadden G.I."/>
            <person name="Lane C.E."/>
            <person name="Keeling P.J."/>
            <person name="Gray M.W."/>
            <person name="Grigoriev I.V."/>
            <person name="Archibald J.M."/>
        </authorList>
    </citation>
    <scope>NUCLEOTIDE SEQUENCE</scope>
    <source>
        <strain evidence="3">CCMP2712</strain>
    </source>
</reference>
<dbReference type="HOGENOM" id="CLU_753254_0_0_1"/>
<proteinExistence type="predicted"/>
<evidence type="ECO:0000313" key="3">
    <source>
        <dbReference type="Proteomes" id="UP000011087"/>
    </source>
</evidence>
<evidence type="ECO:0000313" key="1">
    <source>
        <dbReference type="EMBL" id="EKX38871.1"/>
    </source>
</evidence>
<dbReference type="InterPro" id="IPR038060">
    <property type="entry name" value="C12orf66-like_central_sf"/>
</dbReference>
<sequence length="368" mass="41369">MKKHVINSAFSFLHWRGGRNETFCDTIVRVIGAERDLVRIVELNGQQRQDLFLTFQGTAQDISSALNKVGSTKSKMGANSANTILNAFIGDVVKILRSRSELIRVLRMLSEEDGMRDLQSLIDLLIGAEAYGWASESFSSSDPLIVNPYKERAEHENSILIKLLQGYNYVMNYDLLGSTKTLYQANALLMQVKEIVQYRNVSGQAGGRRMISEWWTQMDGYWGGNTTRALQQFLNSVRTENGQDDWDALSVDSNFGPKTISALQKFLVRERQRLTACNDDVSYRGNTPKSLNVKHSVVIVGSNKNPQQLLSLWPEIAVDGLWSKPTKTALQAFLKSKVGTMVNFNVDGRFHQRSSQVSSSSYFIPLSH</sequence>
<reference evidence="1 3" key="1">
    <citation type="journal article" date="2012" name="Nature">
        <title>Algal genomes reveal evolutionary mosaicism and the fate of nucleomorphs.</title>
        <authorList>
            <consortium name="DOE Joint Genome Institute"/>
            <person name="Curtis B.A."/>
            <person name="Tanifuji G."/>
            <person name="Burki F."/>
            <person name="Gruber A."/>
            <person name="Irimia M."/>
            <person name="Maruyama S."/>
            <person name="Arias M.C."/>
            <person name="Ball S.G."/>
            <person name="Gile G.H."/>
            <person name="Hirakawa Y."/>
            <person name="Hopkins J.F."/>
            <person name="Kuo A."/>
            <person name="Rensing S.A."/>
            <person name="Schmutz J."/>
            <person name="Symeonidi A."/>
            <person name="Elias M."/>
            <person name="Eveleigh R.J."/>
            <person name="Herman E.K."/>
            <person name="Klute M.J."/>
            <person name="Nakayama T."/>
            <person name="Obornik M."/>
            <person name="Reyes-Prieto A."/>
            <person name="Armbrust E.V."/>
            <person name="Aves S.J."/>
            <person name="Beiko R.G."/>
            <person name="Coutinho P."/>
            <person name="Dacks J.B."/>
            <person name="Durnford D.G."/>
            <person name="Fast N.M."/>
            <person name="Green B.R."/>
            <person name="Grisdale C.J."/>
            <person name="Hempel F."/>
            <person name="Henrissat B."/>
            <person name="Hoppner M.P."/>
            <person name="Ishida K."/>
            <person name="Kim E."/>
            <person name="Koreny L."/>
            <person name="Kroth P.G."/>
            <person name="Liu Y."/>
            <person name="Malik S.B."/>
            <person name="Maier U.G."/>
            <person name="McRose D."/>
            <person name="Mock T."/>
            <person name="Neilson J.A."/>
            <person name="Onodera N.T."/>
            <person name="Poole A.M."/>
            <person name="Pritham E.J."/>
            <person name="Richards T.A."/>
            <person name="Rocap G."/>
            <person name="Roy S.W."/>
            <person name="Sarai C."/>
            <person name="Schaack S."/>
            <person name="Shirato S."/>
            <person name="Slamovits C.H."/>
            <person name="Spencer D.F."/>
            <person name="Suzuki S."/>
            <person name="Worden A.Z."/>
            <person name="Zauner S."/>
            <person name="Barry K."/>
            <person name="Bell C."/>
            <person name="Bharti A.K."/>
            <person name="Crow J.A."/>
            <person name="Grimwood J."/>
            <person name="Kramer R."/>
            <person name="Lindquist E."/>
            <person name="Lucas S."/>
            <person name="Salamov A."/>
            <person name="McFadden G.I."/>
            <person name="Lane C.E."/>
            <person name="Keeling P.J."/>
            <person name="Gray M.W."/>
            <person name="Grigoriev I.V."/>
            <person name="Archibald J.M."/>
        </authorList>
    </citation>
    <scope>NUCLEOTIDE SEQUENCE</scope>
    <source>
        <strain evidence="1 3">CCMP2712</strain>
    </source>
</reference>
<dbReference type="KEGG" id="gtt:GUITHDRAFT_114977"/>
<dbReference type="Proteomes" id="UP000011087">
    <property type="component" value="Unassembled WGS sequence"/>
</dbReference>
<dbReference type="AlphaFoldDB" id="L1IRI0"/>
<dbReference type="RefSeq" id="XP_005825851.1">
    <property type="nucleotide sequence ID" value="XM_005825794.1"/>
</dbReference>
<accession>L1IRI0</accession>
<dbReference type="EnsemblProtists" id="EKX38871">
    <property type="protein sequence ID" value="EKX38871"/>
    <property type="gene ID" value="GUITHDRAFT_114977"/>
</dbReference>
<dbReference type="PaxDb" id="55529-EKX38871"/>
<gene>
    <name evidence="1" type="ORF">GUITHDRAFT_114977</name>
</gene>
<reference evidence="2" key="3">
    <citation type="submission" date="2015-06" db="UniProtKB">
        <authorList>
            <consortium name="EnsemblProtists"/>
        </authorList>
    </citation>
    <scope>IDENTIFICATION</scope>
</reference>
<dbReference type="GeneID" id="17295655"/>
<organism evidence="1">
    <name type="scientific">Guillardia theta (strain CCMP2712)</name>
    <name type="common">Cryptophyte</name>
    <dbReference type="NCBI Taxonomy" id="905079"/>
    <lineage>
        <taxon>Eukaryota</taxon>
        <taxon>Cryptophyceae</taxon>
        <taxon>Pyrenomonadales</taxon>
        <taxon>Geminigeraceae</taxon>
        <taxon>Guillardia</taxon>
    </lineage>
</organism>
<dbReference type="Gene3D" id="1.10.3450.30">
    <property type="match status" value="1"/>
</dbReference>
<name>L1IRI0_GUITC</name>
<protein>
    <submittedName>
        <fullName evidence="1 2">Uncharacterized protein</fullName>
    </submittedName>
</protein>
<evidence type="ECO:0000313" key="2">
    <source>
        <dbReference type="EnsemblProtists" id="EKX38871"/>
    </source>
</evidence>